<name>A0A1B1A4Y7_9RHOB</name>
<organism evidence="1 2">
    <name type="scientific">Tritonibacter mobilis F1926</name>
    <dbReference type="NCBI Taxonomy" id="1265309"/>
    <lineage>
        <taxon>Bacteria</taxon>
        <taxon>Pseudomonadati</taxon>
        <taxon>Pseudomonadota</taxon>
        <taxon>Alphaproteobacteria</taxon>
        <taxon>Rhodobacterales</taxon>
        <taxon>Paracoccaceae</taxon>
        <taxon>Tritonibacter</taxon>
    </lineage>
</organism>
<protein>
    <submittedName>
        <fullName evidence="1">Uncharacterized protein</fullName>
    </submittedName>
</protein>
<dbReference type="RefSeq" id="WP_005631742.1">
    <property type="nucleotide sequence ID" value="NZ_CP015230.1"/>
</dbReference>
<dbReference type="EMBL" id="CP015230">
    <property type="protein sequence ID" value="ANP41622.1"/>
    <property type="molecule type" value="Genomic_DNA"/>
</dbReference>
<dbReference type="KEGG" id="rmb:K529_012660"/>
<dbReference type="GeneID" id="28250700"/>
<accession>A0A1B1A4Y7</accession>
<sequence length="166" mass="18292">MTLQVPLTPELAQAPLVAFGFDPFETRLVSIMRHFVTAANAPGSQAWHRAFIIAAENWGEAHGLAVAHTLWPVVREVLELRSGDFSSNDPLDLDTRDLLSADEAQFFAMLHHMRRDNTAKARDAVEALTHGQMDPDLIRAGLSFADRFPSGARQRLRGAPALRVVG</sequence>
<gene>
    <name evidence="1" type="ORF">K529_012660</name>
</gene>
<evidence type="ECO:0000313" key="1">
    <source>
        <dbReference type="EMBL" id="ANP41622.1"/>
    </source>
</evidence>
<dbReference type="OrthoDB" id="7706971at2"/>
<reference evidence="1 2" key="1">
    <citation type="journal article" date="2016" name="ISME J.">
        <title>Global occurrence and heterogeneity of the Roseobacter-clade species Ruegeria mobilis.</title>
        <authorList>
            <person name="Sonnenschein E."/>
            <person name="Gram L."/>
        </authorList>
    </citation>
    <scope>NUCLEOTIDE SEQUENCE [LARGE SCALE GENOMIC DNA]</scope>
    <source>
        <strain evidence="1 2">F1926</strain>
    </source>
</reference>
<evidence type="ECO:0000313" key="2">
    <source>
        <dbReference type="Proteomes" id="UP000013243"/>
    </source>
</evidence>
<dbReference type="Proteomes" id="UP000013243">
    <property type="component" value="Chromosome"/>
</dbReference>
<dbReference type="AlphaFoldDB" id="A0A1B1A4Y7"/>
<dbReference type="STRING" id="1265309.K529_012660"/>
<proteinExistence type="predicted"/>